<organism evidence="2 3">
    <name type="scientific">Adineta ricciae</name>
    <name type="common">Rotifer</name>
    <dbReference type="NCBI Taxonomy" id="249248"/>
    <lineage>
        <taxon>Eukaryota</taxon>
        <taxon>Metazoa</taxon>
        <taxon>Spiralia</taxon>
        <taxon>Gnathifera</taxon>
        <taxon>Rotifera</taxon>
        <taxon>Eurotatoria</taxon>
        <taxon>Bdelloidea</taxon>
        <taxon>Adinetida</taxon>
        <taxon>Adinetidae</taxon>
        <taxon>Adineta</taxon>
    </lineage>
</organism>
<accession>A0A813VIH1</accession>
<dbReference type="OrthoDB" id="10029331at2759"/>
<gene>
    <name evidence="2" type="ORF">EDS130_LOCUS6849</name>
</gene>
<evidence type="ECO:0000256" key="1">
    <source>
        <dbReference type="SAM" id="MobiDB-lite"/>
    </source>
</evidence>
<reference evidence="2" key="1">
    <citation type="submission" date="2021-02" db="EMBL/GenBank/DDBJ databases">
        <authorList>
            <person name="Nowell W R."/>
        </authorList>
    </citation>
    <scope>NUCLEOTIDE SEQUENCE</scope>
</reference>
<feature type="region of interest" description="Disordered" evidence="1">
    <location>
        <begin position="57"/>
        <end position="85"/>
    </location>
</feature>
<dbReference type="AlphaFoldDB" id="A0A813VIH1"/>
<evidence type="ECO:0000313" key="2">
    <source>
        <dbReference type="EMBL" id="CAF0841263.1"/>
    </source>
</evidence>
<sequence>MLNANKTRFINAETNSSPYEETMSIYQLMNTKNNNNRIIYENPSPILENQNYYFEPIDHSSKTSTTNSHPIQQPTPVDNNCSKRCSTKRNSAINIKPMEIDSTIRSYTLPRSVTADQLAKSSATNRLYYYPSVQDVLDALNRRAFDKESFV</sequence>
<evidence type="ECO:0000313" key="3">
    <source>
        <dbReference type="Proteomes" id="UP000663852"/>
    </source>
</evidence>
<name>A0A813VIH1_ADIRI</name>
<proteinExistence type="predicted"/>
<feature type="compositionally biased region" description="Polar residues" evidence="1">
    <location>
        <begin position="62"/>
        <end position="85"/>
    </location>
</feature>
<protein>
    <submittedName>
        <fullName evidence="2">Uncharacterized protein</fullName>
    </submittedName>
</protein>
<dbReference type="EMBL" id="CAJNOJ010000020">
    <property type="protein sequence ID" value="CAF0841263.1"/>
    <property type="molecule type" value="Genomic_DNA"/>
</dbReference>
<dbReference type="Proteomes" id="UP000663852">
    <property type="component" value="Unassembled WGS sequence"/>
</dbReference>
<comment type="caution">
    <text evidence="2">The sequence shown here is derived from an EMBL/GenBank/DDBJ whole genome shotgun (WGS) entry which is preliminary data.</text>
</comment>